<feature type="domain" description="DUF4010" evidence="3">
    <location>
        <begin position="206"/>
        <end position="415"/>
    </location>
</feature>
<dbReference type="Pfam" id="PF13194">
    <property type="entry name" value="DUF4010"/>
    <property type="match status" value="1"/>
</dbReference>
<feature type="transmembrane region" description="Helical" evidence="1">
    <location>
        <begin position="61"/>
        <end position="80"/>
    </location>
</feature>
<dbReference type="InterPro" id="IPR049177">
    <property type="entry name" value="MgtC_SapB_SrpB_YhiD_N"/>
</dbReference>
<keyword evidence="1" id="KW-1133">Transmembrane helix</keyword>
<feature type="transmembrane region" description="Helical" evidence="1">
    <location>
        <begin position="288"/>
        <end position="310"/>
    </location>
</feature>
<evidence type="ECO:0000259" key="2">
    <source>
        <dbReference type="Pfam" id="PF02308"/>
    </source>
</evidence>
<dbReference type="AlphaFoldDB" id="Q0AB91"/>
<dbReference type="HOGENOM" id="CLU_036781_1_1_6"/>
<dbReference type="KEGG" id="aeh:Mlg_0542"/>
<feature type="transmembrane region" description="Helical" evidence="1">
    <location>
        <begin position="227"/>
        <end position="248"/>
    </location>
</feature>
<keyword evidence="1" id="KW-0812">Transmembrane</keyword>
<protein>
    <submittedName>
        <fullName evidence="4">Membrane protein</fullName>
    </submittedName>
</protein>
<dbReference type="PANTHER" id="PTHR39084">
    <property type="entry name" value="MEMBRANE PROTEIN-RELATED"/>
    <property type="match status" value="1"/>
</dbReference>
<feature type="transmembrane region" description="Helical" evidence="1">
    <location>
        <begin position="30"/>
        <end position="49"/>
    </location>
</feature>
<dbReference type="Pfam" id="PF02308">
    <property type="entry name" value="MgtC"/>
    <property type="match status" value="1"/>
</dbReference>
<evidence type="ECO:0000313" key="4">
    <source>
        <dbReference type="EMBL" id="ABI55896.1"/>
    </source>
</evidence>
<feature type="transmembrane region" description="Helical" evidence="1">
    <location>
        <begin position="123"/>
        <end position="150"/>
    </location>
</feature>
<feature type="transmembrane region" description="Helical" evidence="1">
    <location>
        <begin position="392"/>
        <end position="417"/>
    </location>
</feature>
<proteinExistence type="predicted"/>
<evidence type="ECO:0000256" key="1">
    <source>
        <dbReference type="SAM" id="Phobius"/>
    </source>
</evidence>
<sequence length="441" mass="46697">MPRQGGARPGPQPPAMEELTEQFIAGNETILQLAVALLLGALIGLERGWESRELAAGRRVAGIRTYALLGLLGGLSAVLSEALSPWAFPVMLIGVAALTLVAYRTQAEQERNVSITGAVGQILTFSFGAIAVAVDMVVATAGAVVTVLILDNKREIHGLINQLHAHELDAAFKLLLISVVMLPLLPDEGMGPGRAINPYEIWWLVVLIASVSFVGYFAVRVGGTEKGILFTSLFAGLSSSTALTLHFSRQSRQAAELSPLLAAGILIACGTMFPRILLYALIINPALIPALVLPVIVMATLLYLPALVIWHRQRRRQDVAQPTLKQNPLDLKSALMFGALLTAIMFLGEWLREWLGDAGIYLLAASSGVADVDAITLSLTRMSNVSITLDTAVMGIVIAASVNNLIKGGLAAVIGTGALGKRVTGPMLLSLAAGLAVAWWQ</sequence>
<feature type="transmembrane region" description="Helical" evidence="1">
    <location>
        <begin position="331"/>
        <end position="348"/>
    </location>
</feature>
<reference evidence="5" key="1">
    <citation type="submission" date="2006-08" db="EMBL/GenBank/DDBJ databases">
        <title>Complete sequence of Alkalilimnicola ehrilichei MLHE-1.</title>
        <authorList>
            <person name="Copeland A."/>
            <person name="Lucas S."/>
            <person name="Lapidus A."/>
            <person name="Barry K."/>
            <person name="Detter J.C."/>
            <person name="Glavina del Rio T."/>
            <person name="Hammon N."/>
            <person name="Israni S."/>
            <person name="Dalin E."/>
            <person name="Tice H."/>
            <person name="Pitluck S."/>
            <person name="Sims D."/>
            <person name="Brettin T."/>
            <person name="Bruce D."/>
            <person name="Han C."/>
            <person name="Tapia R."/>
            <person name="Gilna P."/>
            <person name="Schmutz J."/>
            <person name="Larimer F."/>
            <person name="Land M."/>
            <person name="Hauser L."/>
            <person name="Kyrpides N."/>
            <person name="Mikhailova N."/>
            <person name="Oremland R.S."/>
            <person name="Hoeft S.E."/>
            <person name="Switzer-Blum J."/>
            <person name="Kulp T."/>
            <person name="King G."/>
            <person name="Tabita R."/>
            <person name="Witte B."/>
            <person name="Santini J.M."/>
            <person name="Basu P."/>
            <person name="Hollibaugh J.T."/>
            <person name="Xie G."/>
            <person name="Stolz J.F."/>
            <person name="Richardson P."/>
        </authorList>
    </citation>
    <scope>NUCLEOTIDE SEQUENCE [LARGE SCALE GENOMIC DNA]</scope>
    <source>
        <strain evidence="5">ATCC BAA-1101 / DSM 17681 / MLHE-1</strain>
    </source>
</reference>
<gene>
    <name evidence="4" type="ordered locus">Mlg_0542</name>
</gene>
<dbReference type="InterPro" id="IPR025105">
    <property type="entry name" value="DUF4010"/>
</dbReference>
<dbReference type="eggNOG" id="COG3174">
    <property type="taxonomic scope" value="Bacteria"/>
</dbReference>
<organism evidence="4 5">
    <name type="scientific">Alkalilimnicola ehrlichii (strain ATCC BAA-1101 / DSM 17681 / MLHE-1)</name>
    <dbReference type="NCBI Taxonomy" id="187272"/>
    <lineage>
        <taxon>Bacteria</taxon>
        <taxon>Pseudomonadati</taxon>
        <taxon>Pseudomonadota</taxon>
        <taxon>Gammaproteobacteria</taxon>
        <taxon>Chromatiales</taxon>
        <taxon>Ectothiorhodospiraceae</taxon>
        <taxon>Alkalilimnicola</taxon>
    </lineage>
</organism>
<dbReference type="PANTHER" id="PTHR39084:SF1">
    <property type="entry name" value="DUF4010 DOMAIN-CONTAINING PROTEIN"/>
    <property type="match status" value="1"/>
</dbReference>
<feature type="transmembrane region" description="Helical" evidence="1">
    <location>
        <begin position="201"/>
        <end position="221"/>
    </location>
</feature>
<evidence type="ECO:0000259" key="3">
    <source>
        <dbReference type="Pfam" id="PF13194"/>
    </source>
</evidence>
<dbReference type="Proteomes" id="UP000001962">
    <property type="component" value="Chromosome"/>
</dbReference>
<feature type="domain" description="MgtC/SapB/SrpB/YhiD N-terminal" evidence="2">
    <location>
        <begin position="33"/>
        <end position="157"/>
    </location>
</feature>
<feature type="transmembrane region" description="Helical" evidence="1">
    <location>
        <begin position="360"/>
        <end position="380"/>
    </location>
</feature>
<name>Q0AB91_ALKEH</name>
<feature type="transmembrane region" description="Helical" evidence="1">
    <location>
        <begin position="260"/>
        <end position="282"/>
    </location>
</feature>
<feature type="transmembrane region" description="Helical" evidence="1">
    <location>
        <begin position="423"/>
        <end position="440"/>
    </location>
</feature>
<evidence type="ECO:0000313" key="5">
    <source>
        <dbReference type="Proteomes" id="UP000001962"/>
    </source>
</evidence>
<dbReference type="EMBL" id="CP000453">
    <property type="protein sequence ID" value="ABI55896.1"/>
    <property type="molecule type" value="Genomic_DNA"/>
</dbReference>
<accession>Q0AB91</accession>
<keyword evidence="5" id="KW-1185">Reference proteome</keyword>
<keyword evidence="1" id="KW-0472">Membrane</keyword>